<dbReference type="PANTHER" id="PTHR43248:SF29">
    <property type="entry name" value="TRIPEPTIDYL AMINOPEPTIDASE"/>
    <property type="match status" value="1"/>
</dbReference>
<evidence type="ECO:0000256" key="3">
    <source>
        <dbReference type="ARBA" id="ARBA00022801"/>
    </source>
</evidence>
<comment type="caution">
    <text evidence="8">The sequence shown here is derived from an EMBL/GenBank/DDBJ whole genome shotgun (WGS) entry which is preliminary data.</text>
</comment>
<gene>
    <name evidence="8" type="ORF">FNQ90_13075</name>
</gene>
<dbReference type="GO" id="GO:0016787">
    <property type="term" value="F:hydrolase activity"/>
    <property type="evidence" value="ECO:0007669"/>
    <property type="project" value="UniProtKB-KW"/>
</dbReference>
<dbReference type="PANTHER" id="PTHR43248">
    <property type="entry name" value="2-SUCCINYL-6-HYDROXY-2,4-CYCLOHEXADIENE-1-CARBOXYLATE SYNTHASE"/>
    <property type="match status" value="1"/>
</dbReference>
<dbReference type="InterPro" id="IPR051601">
    <property type="entry name" value="Serine_prot/Carboxylest_S33"/>
</dbReference>
<feature type="domain" description="Peptidase S33 tripeptidyl aminopeptidase-like C-terminal" evidence="7">
    <location>
        <begin position="489"/>
        <end position="571"/>
    </location>
</feature>
<feature type="domain" description="AB hydrolase-1" evidence="6">
    <location>
        <begin position="129"/>
        <end position="305"/>
    </location>
</feature>
<evidence type="ECO:0000313" key="9">
    <source>
        <dbReference type="Proteomes" id="UP000538929"/>
    </source>
</evidence>
<dbReference type="EMBL" id="VKHT01000369">
    <property type="protein sequence ID" value="MBB0245016.1"/>
    <property type="molecule type" value="Genomic_DNA"/>
</dbReference>
<evidence type="ECO:0000256" key="2">
    <source>
        <dbReference type="ARBA" id="ARBA00022729"/>
    </source>
</evidence>
<keyword evidence="3 8" id="KW-0378">Hydrolase</keyword>
<comment type="similarity">
    <text evidence="1">Belongs to the peptidase S33 family.</text>
</comment>
<evidence type="ECO:0000313" key="8">
    <source>
        <dbReference type="EMBL" id="MBB0245016.1"/>
    </source>
</evidence>
<feature type="region of interest" description="Disordered" evidence="4">
    <location>
        <begin position="453"/>
        <end position="490"/>
    </location>
</feature>
<feature type="region of interest" description="Disordered" evidence="4">
    <location>
        <begin position="29"/>
        <end position="54"/>
    </location>
</feature>
<protein>
    <submittedName>
        <fullName evidence="8">Alpha/beta fold hydrolase</fullName>
    </submittedName>
</protein>
<feature type="compositionally biased region" description="Low complexity" evidence="4">
    <location>
        <begin position="471"/>
        <end position="487"/>
    </location>
</feature>
<organism evidence="8 9">
    <name type="scientific">Streptomyces alkaliphilus</name>
    <dbReference type="NCBI Taxonomy" id="1472722"/>
    <lineage>
        <taxon>Bacteria</taxon>
        <taxon>Bacillati</taxon>
        <taxon>Actinomycetota</taxon>
        <taxon>Actinomycetes</taxon>
        <taxon>Kitasatosporales</taxon>
        <taxon>Streptomycetaceae</taxon>
        <taxon>Streptomyces</taxon>
    </lineage>
</organism>
<dbReference type="Pfam" id="PF00561">
    <property type="entry name" value="Abhydrolase_1"/>
    <property type="match status" value="1"/>
</dbReference>
<keyword evidence="9" id="KW-1185">Reference proteome</keyword>
<dbReference type="Proteomes" id="UP000538929">
    <property type="component" value="Unassembled WGS sequence"/>
</dbReference>
<proteinExistence type="inferred from homology"/>
<dbReference type="InterPro" id="IPR013595">
    <property type="entry name" value="Pept_S33_TAP-like_C"/>
</dbReference>
<evidence type="ECO:0000256" key="5">
    <source>
        <dbReference type="SAM" id="SignalP"/>
    </source>
</evidence>
<feature type="compositionally biased region" description="Acidic residues" evidence="4">
    <location>
        <begin position="459"/>
        <end position="470"/>
    </location>
</feature>
<accession>A0A7W3TDU5</accession>
<dbReference type="InterPro" id="IPR029058">
    <property type="entry name" value="AB_hydrolase_fold"/>
</dbReference>
<dbReference type="Gene3D" id="3.40.50.1820">
    <property type="entry name" value="alpha/beta hydrolase"/>
    <property type="match status" value="1"/>
</dbReference>
<reference evidence="9" key="1">
    <citation type="submission" date="2019-10" db="EMBL/GenBank/DDBJ databases">
        <title>Streptomyces sp. nov., a novel actinobacterium isolated from alkaline environment.</title>
        <authorList>
            <person name="Golinska P."/>
        </authorList>
    </citation>
    <scope>NUCLEOTIDE SEQUENCE [LARGE SCALE GENOMIC DNA]</scope>
    <source>
        <strain evidence="9">DSM 42118</strain>
    </source>
</reference>
<dbReference type="RefSeq" id="WP_182606553.1">
    <property type="nucleotide sequence ID" value="NZ_VKHT01000369.1"/>
</dbReference>
<dbReference type="Pfam" id="PF08386">
    <property type="entry name" value="Abhydrolase_4"/>
    <property type="match status" value="1"/>
</dbReference>
<name>A0A7W3TDU5_9ACTN</name>
<dbReference type="InterPro" id="IPR000073">
    <property type="entry name" value="AB_hydrolase_1"/>
</dbReference>
<evidence type="ECO:0000259" key="6">
    <source>
        <dbReference type="Pfam" id="PF00561"/>
    </source>
</evidence>
<dbReference type="PROSITE" id="PS51257">
    <property type="entry name" value="PROKAR_LIPOPROTEIN"/>
    <property type="match status" value="1"/>
</dbReference>
<dbReference type="SUPFAM" id="SSF53474">
    <property type="entry name" value="alpha/beta-Hydrolases"/>
    <property type="match status" value="1"/>
</dbReference>
<evidence type="ECO:0000259" key="7">
    <source>
        <dbReference type="Pfam" id="PF08386"/>
    </source>
</evidence>
<evidence type="ECO:0000256" key="1">
    <source>
        <dbReference type="ARBA" id="ARBA00010088"/>
    </source>
</evidence>
<dbReference type="AlphaFoldDB" id="A0A7W3TDU5"/>
<keyword evidence="2 5" id="KW-0732">Signal</keyword>
<evidence type="ECO:0000256" key="4">
    <source>
        <dbReference type="SAM" id="MobiDB-lite"/>
    </source>
</evidence>
<feature type="chain" id="PRO_5031155324" evidence="5">
    <location>
        <begin position="28"/>
        <end position="572"/>
    </location>
</feature>
<sequence length="572" mass="59786">MPGHHRSRHRGARLAALLTAVALVTGACTTGEGGDGGGEPTDRSTPTARDYPGLPESLARQSLEWSACPEPSVEQGGGEAPGELTDGTPWQCSALTVPLDWEDPGGRTIDIALIRAVSTADAEDRIGSLVFNFGGPGASGVYTLPHAAEDYEELRTGYDLVSFDPRGVGDSAGVVCVDDERRDRMAQELGGPPRDAAEETLMAELDAEYIAGCEEAAGDLLPHLTTADTARDLDLLRHVLGDGRLHYFGISYGTELGAAHASLFPANVGRAVLDAVVDPTTDPTEVGLYQAAGFQLALENWMAHCSAEEGVDCPVGADPEDGSAVIADFLAELRDRPLSGDGERRLTTELALTGIILTLYDQELWPYLTLALDQALNDGDGRLLLAFADLYNGRDEQGRYSNQNDAFTAISCADAPGGRGIAAVEEYREEFLEASPAFGDLLVWSVTGCEGWPVPVEGSGDDTGDAEEPGADAGAPDPAGDGETPGARGDNRVEIGAAGAREILLIGTTGDPATPYEGAERMRDALGEGVGVLITREGEGHGAYAMGSDCVDEAVNDYLLSGLIPQDGLVCG</sequence>
<feature type="signal peptide" evidence="5">
    <location>
        <begin position="1"/>
        <end position="27"/>
    </location>
</feature>